<protein>
    <submittedName>
        <fullName evidence="1">Uncharacterized protein</fullName>
    </submittedName>
</protein>
<comment type="caution">
    <text evidence="1">The sequence shown here is derived from an EMBL/GenBank/DDBJ whole genome shotgun (WGS) entry which is preliminary data.</text>
</comment>
<dbReference type="EMBL" id="CM020620">
    <property type="protein sequence ID" value="KAK1867726.1"/>
    <property type="molecule type" value="Genomic_DNA"/>
</dbReference>
<proteinExistence type="predicted"/>
<accession>A0ACC3CD75</accession>
<dbReference type="Proteomes" id="UP000798662">
    <property type="component" value="Chromosome 3"/>
</dbReference>
<sequence length="341" mass="34551">MASPPPAAALRVALCQLPVTADKAANLDRARAAIGAAVAGAPAAEVNACDVGHGLAGAPPPPAPAGVGLIVLPECFNCPYDTSVFFRYSEPVPPVGTPLGGVAESTSPTVAMLQRAAAAAGAVVVGGSLPEAGADGAVYNTCVVVGADGTILATHRKVHLFDVDVPGGVCFKESDALTAGGAVTSFSIGDPVGTVGVGICYDVRFPEYAGVLVRERGARLLVFPGAFNSTTGPAHWELLLRARAVDGQCYVVACSPAWGADGDGGGGEGYEAWGHSMVVGPWGDVRVVAGRGQETLYAVIDMEDVFRTRRAIPTSVQRRLDLYSLKTVGGNRGDGSPAASV</sequence>
<evidence type="ECO:0000313" key="2">
    <source>
        <dbReference type="Proteomes" id="UP000798662"/>
    </source>
</evidence>
<gene>
    <name evidence="1" type="ORF">I4F81_010228</name>
</gene>
<reference evidence="1" key="1">
    <citation type="submission" date="2019-11" db="EMBL/GenBank/DDBJ databases">
        <title>Nori genome reveals adaptations in red seaweeds to the harsh intertidal environment.</title>
        <authorList>
            <person name="Wang D."/>
            <person name="Mao Y."/>
        </authorList>
    </citation>
    <scope>NUCLEOTIDE SEQUENCE</scope>
    <source>
        <tissue evidence="1">Gametophyte</tissue>
    </source>
</reference>
<keyword evidence="2" id="KW-1185">Reference proteome</keyword>
<name>A0ACC3CD75_PYRYE</name>
<organism evidence="1 2">
    <name type="scientific">Pyropia yezoensis</name>
    <name type="common">Susabi-nori</name>
    <name type="synonym">Porphyra yezoensis</name>
    <dbReference type="NCBI Taxonomy" id="2788"/>
    <lineage>
        <taxon>Eukaryota</taxon>
        <taxon>Rhodophyta</taxon>
        <taxon>Bangiophyceae</taxon>
        <taxon>Bangiales</taxon>
        <taxon>Bangiaceae</taxon>
        <taxon>Pyropia</taxon>
    </lineage>
</organism>
<evidence type="ECO:0000313" key="1">
    <source>
        <dbReference type="EMBL" id="KAK1867726.1"/>
    </source>
</evidence>